<dbReference type="AlphaFoldDB" id="A0A5F8G5K0"/>
<dbReference type="GO" id="GO:0005829">
    <property type="term" value="C:cytosol"/>
    <property type="evidence" value="ECO:0000318"/>
    <property type="project" value="GO_Central"/>
</dbReference>
<keyword evidence="6" id="KW-1185">Reference proteome</keyword>
<dbReference type="GO" id="GO:0008170">
    <property type="term" value="F:N-methyltransferase activity"/>
    <property type="evidence" value="ECO:0000318"/>
    <property type="project" value="GO_Central"/>
</dbReference>
<protein>
    <recommendedName>
        <fullName evidence="7">Nicotinamide N-methyltransferase</fullName>
    </recommendedName>
</protein>
<accession>A0A5F8G5K0</accession>
<evidence type="ECO:0000256" key="4">
    <source>
        <dbReference type="ARBA" id="ARBA00022691"/>
    </source>
</evidence>
<dbReference type="GeneTree" id="ENSGT00390000011708"/>
<dbReference type="PANTHER" id="PTHR10867:SF32">
    <property type="entry name" value="NICOTINAMIDE N-METHYLTRANSFERASE"/>
    <property type="match status" value="1"/>
</dbReference>
<dbReference type="InterPro" id="IPR000940">
    <property type="entry name" value="NNMT_TEMT_trans"/>
</dbReference>
<keyword evidence="4" id="KW-0949">S-adenosyl-L-methionine</keyword>
<evidence type="ECO:0000256" key="2">
    <source>
        <dbReference type="ARBA" id="ARBA00022603"/>
    </source>
</evidence>
<keyword evidence="3" id="KW-0808">Transferase</keyword>
<sequence>MECNFTTKDDYLNLFSPQTYLQTYYTFGPGLSLKNHHLMCPLRKLSEVFFLDEVKGDLLIDIGTGPTIYQLLSACESFKEIVVTDYTDQNLEEVSKWLKKEPGAFDWSPVVKYVCVSWKEMGKCCEEPQQSVESWRILGAFFCP</sequence>
<name>A0A5F8G5K0_MONDO</name>
<dbReference type="Ensembl" id="ENSMODT00000059721.1">
    <property type="protein sequence ID" value="ENSMODP00000042704.1"/>
    <property type="gene ID" value="ENSMODG00000038072.1"/>
</dbReference>
<reference evidence="5" key="2">
    <citation type="submission" date="2025-08" db="UniProtKB">
        <authorList>
            <consortium name="Ensembl"/>
        </authorList>
    </citation>
    <scope>IDENTIFICATION</scope>
</reference>
<dbReference type="Proteomes" id="UP000002280">
    <property type="component" value="Chromosome 4"/>
</dbReference>
<dbReference type="PROSITE" id="PS51681">
    <property type="entry name" value="SAM_MT_NNMT_PNMT_TEMT"/>
    <property type="match status" value="1"/>
</dbReference>
<reference evidence="5 6" key="1">
    <citation type="journal article" date="2007" name="Nature">
        <title>Genome of the marsupial Monodelphis domestica reveals innovation in non-coding sequences.</title>
        <authorList>
            <person name="Mikkelsen T.S."/>
            <person name="Wakefield M.J."/>
            <person name="Aken B."/>
            <person name="Amemiya C.T."/>
            <person name="Chang J.L."/>
            <person name="Duke S."/>
            <person name="Garber M."/>
            <person name="Gentles A.J."/>
            <person name="Goodstadt L."/>
            <person name="Heger A."/>
            <person name="Jurka J."/>
            <person name="Kamal M."/>
            <person name="Mauceli E."/>
            <person name="Searle S.M."/>
            <person name="Sharpe T."/>
            <person name="Baker M.L."/>
            <person name="Batzer M.A."/>
            <person name="Benos P.V."/>
            <person name="Belov K."/>
            <person name="Clamp M."/>
            <person name="Cook A."/>
            <person name="Cuff J."/>
            <person name="Das R."/>
            <person name="Davidow L."/>
            <person name="Deakin J.E."/>
            <person name="Fazzari M.J."/>
            <person name="Glass J.L."/>
            <person name="Grabherr M."/>
            <person name="Greally J.M."/>
            <person name="Gu W."/>
            <person name="Hore T.A."/>
            <person name="Huttley G.A."/>
            <person name="Kleber M."/>
            <person name="Jirtle R.L."/>
            <person name="Koina E."/>
            <person name="Lee J.T."/>
            <person name="Mahony S."/>
            <person name="Marra M.A."/>
            <person name="Miller R.D."/>
            <person name="Nicholls R.D."/>
            <person name="Oda M."/>
            <person name="Papenfuss A.T."/>
            <person name="Parra Z.E."/>
            <person name="Pollock D.D."/>
            <person name="Ray D.A."/>
            <person name="Schein J.E."/>
            <person name="Speed T.P."/>
            <person name="Thompson K."/>
            <person name="VandeBerg J.L."/>
            <person name="Wade C.M."/>
            <person name="Walker J.A."/>
            <person name="Waters P.D."/>
            <person name="Webber C."/>
            <person name="Weidman J.R."/>
            <person name="Xie X."/>
            <person name="Zody M.C."/>
            <person name="Baldwin J."/>
            <person name="Abdouelleil A."/>
            <person name="Abdulkadir J."/>
            <person name="Abebe A."/>
            <person name="Abera B."/>
            <person name="Abreu J."/>
            <person name="Acer S.C."/>
            <person name="Aftuck L."/>
            <person name="Alexander A."/>
            <person name="An P."/>
            <person name="Anderson E."/>
            <person name="Anderson S."/>
            <person name="Arachi H."/>
            <person name="Azer M."/>
            <person name="Bachantsang P."/>
            <person name="Barry A."/>
            <person name="Bayul T."/>
            <person name="Berlin A."/>
            <person name="Bessette D."/>
            <person name="Bloom T."/>
            <person name="Bloom T."/>
            <person name="Boguslavskiy L."/>
            <person name="Bonnet C."/>
            <person name="Boukhgalter B."/>
            <person name="Bourzgui I."/>
            <person name="Brown A."/>
            <person name="Cahill P."/>
            <person name="Channer S."/>
            <person name="Cheshatsang Y."/>
            <person name="Chuda L."/>
            <person name="Citroen M."/>
            <person name="Collymore A."/>
            <person name="Cooke P."/>
            <person name="Costello M."/>
            <person name="D'Aco K."/>
            <person name="Daza R."/>
            <person name="De Haan G."/>
            <person name="DeGray S."/>
            <person name="DeMaso C."/>
            <person name="Dhargay N."/>
            <person name="Dooley K."/>
            <person name="Dooley E."/>
            <person name="Doricent M."/>
            <person name="Dorje P."/>
            <person name="Dorjee K."/>
            <person name="Dupes A."/>
            <person name="Elong R."/>
            <person name="Falk J."/>
            <person name="Farina A."/>
            <person name="Faro S."/>
            <person name="Ferguson D."/>
            <person name="Fisher S."/>
            <person name="Foley C.D."/>
            <person name="Franke A."/>
            <person name="Friedrich D."/>
            <person name="Gadbois L."/>
            <person name="Gearin G."/>
            <person name="Gearin C.R."/>
            <person name="Giannoukos G."/>
            <person name="Goode T."/>
            <person name="Graham J."/>
            <person name="Grandbois E."/>
            <person name="Grewal S."/>
            <person name="Gyaltsen K."/>
            <person name="Hafez N."/>
            <person name="Hagos B."/>
            <person name="Hall J."/>
            <person name="Henson C."/>
            <person name="Hollinger A."/>
            <person name="Honan T."/>
            <person name="Huard M.D."/>
            <person name="Hughes L."/>
            <person name="Hurhula B."/>
            <person name="Husby M.E."/>
            <person name="Kamat A."/>
            <person name="Kanga B."/>
            <person name="Kashin S."/>
            <person name="Khazanovich D."/>
            <person name="Kisner P."/>
            <person name="Lance K."/>
            <person name="Lara M."/>
            <person name="Lee W."/>
            <person name="Lennon N."/>
            <person name="Letendre F."/>
            <person name="LeVine R."/>
            <person name="Lipovsky A."/>
            <person name="Liu X."/>
            <person name="Liu J."/>
            <person name="Liu S."/>
            <person name="Lokyitsang T."/>
            <person name="Lokyitsang Y."/>
            <person name="Lubonja R."/>
            <person name="Lui A."/>
            <person name="MacDonald P."/>
            <person name="Magnisalis V."/>
            <person name="Maru K."/>
            <person name="Matthews C."/>
            <person name="McCusker W."/>
            <person name="McDonough S."/>
            <person name="Mehta T."/>
            <person name="Meldrim J."/>
            <person name="Meneus L."/>
            <person name="Mihai O."/>
            <person name="Mihalev A."/>
            <person name="Mihova T."/>
            <person name="Mittelman R."/>
            <person name="Mlenga V."/>
            <person name="Montmayeur A."/>
            <person name="Mulrain L."/>
            <person name="Navidi A."/>
            <person name="Naylor J."/>
            <person name="Negash T."/>
            <person name="Nguyen T."/>
            <person name="Nguyen N."/>
            <person name="Nicol R."/>
            <person name="Norbu C."/>
            <person name="Norbu N."/>
            <person name="Novod N."/>
            <person name="O'Neill B."/>
            <person name="Osman S."/>
            <person name="Markiewicz E."/>
            <person name="Oyono O.L."/>
            <person name="Patti C."/>
            <person name="Phunkhang P."/>
            <person name="Pierre F."/>
            <person name="Priest M."/>
            <person name="Raghuraman S."/>
            <person name="Rege F."/>
            <person name="Reyes R."/>
            <person name="Rise C."/>
            <person name="Rogov P."/>
            <person name="Ross K."/>
            <person name="Ryan E."/>
            <person name="Settipalli S."/>
            <person name="Shea T."/>
            <person name="Sherpa N."/>
            <person name="Shi L."/>
            <person name="Shih D."/>
            <person name="Sparrow T."/>
            <person name="Spaulding J."/>
            <person name="Stalker J."/>
            <person name="Stange-Thomann N."/>
            <person name="Stavropoulos S."/>
            <person name="Stone C."/>
            <person name="Strader C."/>
            <person name="Tesfaye S."/>
            <person name="Thomson T."/>
            <person name="Thoulutsang Y."/>
            <person name="Thoulutsang D."/>
            <person name="Topham K."/>
            <person name="Topping I."/>
            <person name="Tsamla T."/>
            <person name="Vassiliev H."/>
            <person name="Vo A."/>
            <person name="Wangchuk T."/>
            <person name="Wangdi T."/>
            <person name="Weiand M."/>
            <person name="Wilkinson J."/>
            <person name="Wilson A."/>
            <person name="Yadav S."/>
            <person name="Young G."/>
            <person name="Yu Q."/>
            <person name="Zembek L."/>
            <person name="Zhong D."/>
            <person name="Zimmer A."/>
            <person name="Zwirko Z."/>
            <person name="Jaffe D.B."/>
            <person name="Alvarez P."/>
            <person name="Brockman W."/>
            <person name="Butler J."/>
            <person name="Chin C."/>
            <person name="Gnerre S."/>
            <person name="MacCallum I."/>
            <person name="Graves J.A."/>
            <person name="Ponting C.P."/>
            <person name="Breen M."/>
            <person name="Samollow P.B."/>
            <person name="Lander E.S."/>
            <person name="Lindblad-Toh K."/>
        </authorList>
    </citation>
    <scope>NUCLEOTIDE SEQUENCE [LARGE SCALE GENOMIC DNA]</scope>
</reference>
<dbReference type="Bgee" id="ENSMODG00000038072">
    <property type="expression patterns" value="Expressed in blood and 4 other cell types or tissues"/>
</dbReference>
<evidence type="ECO:0008006" key="7">
    <source>
        <dbReference type="Google" id="ProtNLM"/>
    </source>
</evidence>
<keyword evidence="2" id="KW-0489">Methyltransferase</keyword>
<dbReference type="InParanoid" id="A0A5F8G5K0"/>
<dbReference type="Gene3D" id="3.40.50.150">
    <property type="entry name" value="Vaccinia Virus protein VP39"/>
    <property type="match status" value="1"/>
</dbReference>
<evidence type="ECO:0000313" key="5">
    <source>
        <dbReference type="Ensembl" id="ENSMODP00000042704.1"/>
    </source>
</evidence>
<dbReference type="GO" id="GO:0032259">
    <property type="term" value="P:methylation"/>
    <property type="evidence" value="ECO:0007669"/>
    <property type="project" value="UniProtKB-KW"/>
</dbReference>
<evidence type="ECO:0000256" key="3">
    <source>
        <dbReference type="ARBA" id="ARBA00022679"/>
    </source>
</evidence>
<organism evidence="5 6">
    <name type="scientific">Monodelphis domestica</name>
    <name type="common">Gray short-tailed opossum</name>
    <dbReference type="NCBI Taxonomy" id="13616"/>
    <lineage>
        <taxon>Eukaryota</taxon>
        <taxon>Metazoa</taxon>
        <taxon>Chordata</taxon>
        <taxon>Craniata</taxon>
        <taxon>Vertebrata</taxon>
        <taxon>Euteleostomi</taxon>
        <taxon>Mammalia</taxon>
        <taxon>Metatheria</taxon>
        <taxon>Didelphimorphia</taxon>
        <taxon>Didelphidae</taxon>
        <taxon>Monodelphis</taxon>
    </lineage>
</organism>
<dbReference type="OMA" id="IVTHNTD"/>
<reference evidence="5" key="3">
    <citation type="submission" date="2025-09" db="UniProtKB">
        <authorList>
            <consortium name="Ensembl"/>
        </authorList>
    </citation>
    <scope>IDENTIFICATION</scope>
</reference>
<dbReference type="Pfam" id="PF01234">
    <property type="entry name" value="NNMT_PNMT_TEMT"/>
    <property type="match status" value="1"/>
</dbReference>
<evidence type="ECO:0000313" key="6">
    <source>
        <dbReference type="Proteomes" id="UP000002280"/>
    </source>
</evidence>
<dbReference type="STRING" id="13616.ENSMODP00000042704"/>
<evidence type="ECO:0000256" key="1">
    <source>
        <dbReference type="ARBA" id="ARBA00007996"/>
    </source>
</evidence>
<dbReference type="PANTHER" id="PTHR10867">
    <property type="entry name" value="NNMT/PNMT/TEMT FAMILY MEMBER"/>
    <property type="match status" value="1"/>
</dbReference>
<proteinExistence type="inferred from homology"/>
<dbReference type="SUPFAM" id="SSF53335">
    <property type="entry name" value="S-adenosyl-L-methionine-dependent methyltransferases"/>
    <property type="match status" value="1"/>
</dbReference>
<comment type="similarity">
    <text evidence="1">Belongs to the class I-like SAM-binding methyltransferase superfamily. NNMT/PNMT/TEMT family.</text>
</comment>
<dbReference type="InterPro" id="IPR029063">
    <property type="entry name" value="SAM-dependent_MTases_sf"/>
</dbReference>